<name>A0A2H0LVL6_9BACT</name>
<feature type="domain" description="Response regulatory" evidence="4">
    <location>
        <begin position="6"/>
        <end position="121"/>
    </location>
</feature>
<evidence type="ECO:0000256" key="1">
    <source>
        <dbReference type="ARBA" id="ARBA00022553"/>
    </source>
</evidence>
<gene>
    <name evidence="5" type="ORF">COV74_00290</name>
</gene>
<keyword evidence="2" id="KW-0902">Two-component regulatory system</keyword>
<dbReference type="CDD" id="cd00156">
    <property type="entry name" value="REC"/>
    <property type="match status" value="1"/>
</dbReference>
<reference evidence="5 6" key="1">
    <citation type="submission" date="2017-09" db="EMBL/GenBank/DDBJ databases">
        <title>Depth-based differentiation of microbial function through sediment-hosted aquifers and enrichment of novel symbionts in the deep terrestrial subsurface.</title>
        <authorList>
            <person name="Probst A.J."/>
            <person name="Ladd B."/>
            <person name="Jarett J.K."/>
            <person name="Geller-Mcgrath D.E."/>
            <person name="Sieber C.M."/>
            <person name="Emerson J.B."/>
            <person name="Anantharaman K."/>
            <person name="Thomas B.C."/>
            <person name="Malmstrom R."/>
            <person name="Stieglmeier M."/>
            <person name="Klingl A."/>
            <person name="Woyke T."/>
            <person name="Ryan C.M."/>
            <person name="Banfield J.F."/>
        </authorList>
    </citation>
    <scope>NUCLEOTIDE SEQUENCE [LARGE SCALE GENOMIC DNA]</scope>
    <source>
        <strain evidence="5">CG11_big_fil_rev_8_21_14_0_20_45_26</strain>
    </source>
</reference>
<organism evidence="5 6">
    <name type="scientific">Candidatus Abzuiibacterium crystallinum</name>
    <dbReference type="NCBI Taxonomy" id="1974748"/>
    <lineage>
        <taxon>Bacteria</taxon>
        <taxon>Pseudomonadati</taxon>
        <taxon>Candidatus Omnitrophota</taxon>
        <taxon>Candidatus Abzuiibacterium</taxon>
    </lineage>
</organism>
<evidence type="ECO:0000256" key="2">
    <source>
        <dbReference type="ARBA" id="ARBA00023012"/>
    </source>
</evidence>
<protein>
    <recommendedName>
        <fullName evidence="4">Response regulatory domain-containing protein</fullName>
    </recommendedName>
</protein>
<evidence type="ECO:0000256" key="3">
    <source>
        <dbReference type="PROSITE-ProRule" id="PRU00169"/>
    </source>
</evidence>
<dbReference type="AlphaFoldDB" id="A0A2H0LVL6"/>
<evidence type="ECO:0000313" key="5">
    <source>
        <dbReference type="EMBL" id="PIQ87545.1"/>
    </source>
</evidence>
<dbReference type="PANTHER" id="PTHR44591">
    <property type="entry name" value="STRESS RESPONSE REGULATOR PROTEIN 1"/>
    <property type="match status" value="1"/>
</dbReference>
<dbReference type="Pfam" id="PF00072">
    <property type="entry name" value="Response_reg"/>
    <property type="match status" value="1"/>
</dbReference>
<dbReference type="InterPro" id="IPR050595">
    <property type="entry name" value="Bact_response_regulator"/>
</dbReference>
<keyword evidence="1 3" id="KW-0597">Phosphoprotein</keyword>
<accession>A0A2H0LVL6</accession>
<dbReference type="GO" id="GO:0000160">
    <property type="term" value="P:phosphorelay signal transduction system"/>
    <property type="evidence" value="ECO:0007669"/>
    <property type="project" value="UniProtKB-KW"/>
</dbReference>
<dbReference type="Proteomes" id="UP000230859">
    <property type="component" value="Unassembled WGS sequence"/>
</dbReference>
<evidence type="ECO:0000313" key="6">
    <source>
        <dbReference type="Proteomes" id="UP000230859"/>
    </source>
</evidence>
<proteinExistence type="predicted"/>
<dbReference type="PANTHER" id="PTHR44591:SF14">
    <property type="entry name" value="PROTEIN PILG"/>
    <property type="match status" value="1"/>
</dbReference>
<dbReference type="SUPFAM" id="SSF52172">
    <property type="entry name" value="CheY-like"/>
    <property type="match status" value="1"/>
</dbReference>
<comment type="caution">
    <text evidence="5">The sequence shown here is derived from an EMBL/GenBank/DDBJ whole genome shotgun (WGS) entry which is preliminary data.</text>
</comment>
<dbReference type="Gene3D" id="3.40.50.2300">
    <property type="match status" value="1"/>
</dbReference>
<sequence>MTDMINLLVVDDEKEICTFLKEWFEEKDFSVDFAVTGEEALRLIKEKTWHLALIDLKLATSVSGLDVIEAILRKHPKTIICAMTGYVDVSLRFKAEHLGVSEFLEKPDDIEPEKLHEKFMQLLSRKKDDK</sequence>
<dbReference type="EMBL" id="PCVY01000003">
    <property type="protein sequence ID" value="PIQ87545.1"/>
    <property type="molecule type" value="Genomic_DNA"/>
</dbReference>
<dbReference type="PROSITE" id="PS50110">
    <property type="entry name" value="RESPONSE_REGULATORY"/>
    <property type="match status" value="1"/>
</dbReference>
<evidence type="ECO:0000259" key="4">
    <source>
        <dbReference type="PROSITE" id="PS50110"/>
    </source>
</evidence>
<dbReference type="SMART" id="SM00448">
    <property type="entry name" value="REC"/>
    <property type="match status" value="1"/>
</dbReference>
<feature type="modified residue" description="4-aspartylphosphate" evidence="3">
    <location>
        <position position="55"/>
    </location>
</feature>
<dbReference type="InterPro" id="IPR001789">
    <property type="entry name" value="Sig_transdc_resp-reg_receiver"/>
</dbReference>
<dbReference type="InterPro" id="IPR011006">
    <property type="entry name" value="CheY-like_superfamily"/>
</dbReference>